<dbReference type="RefSeq" id="WP_196102938.1">
    <property type="nucleotide sequence ID" value="NZ_CP064942.1"/>
</dbReference>
<dbReference type="AlphaFoldDB" id="A0A7S9LR27"/>
<dbReference type="KEGG" id="poz:I0K15_18420"/>
<protein>
    <submittedName>
        <fullName evidence="2">Uncharacterized protein</fullName>
    </submittedName>
</protein>
<organism evidence="2 3">
    <name type="scientific">Pontivivens ytuae</name>
    <dbReference type="NCBI Taxonomy" id="2789856"/>
    <lineage>
        <taxon>Bacteria</taxon>
        <taxon>Pseudomonadati</taxon>
        <taxon>Pseudomonadota</taxon>
        <taxon>Alphaproteobacteria</taxon>
        <taxon>Rhodobacterales</taxon>
        <taxon>Paracoccaceae</taxon>
        <taxon>Pontivivens</taxon>
    </lineage>
</organism>
<accession>A0A7S9LR27</accession>
<gene>
    <name evidence="2" type="ORF">I0K15_18420</name>
</gene>
<evidence type="ECO:0000256" key="1">
    <source>
        <dbReference type="SAM" id="Phobius"/>
    </source>
</evidence>
<keyword evidence="1" id="KW-1133">Transmembrane helix</keyword>
<name>A0A7S9LR27_9RHOB</name>
<feature type="transmembrane region" description="Helical" evidence="1">
    <location>
        <begin position="68"/>
        <end position="93"/>
    </location>
</feature>
<keyword evidence="1" id="KW-0472">Membrane</keyword>
<dbReference type="EMBL" id="CP064942">
    <property type="protein sequence ID" value="QPH53729.1"/>
    <property type="molecule type" value="Genomic_DNA"/>
</dbReference>
<evidence type="ECO:0000313" key="3">
    <source>
        <dbReference type="Proteomes" id="UP000594800"/>
    </source>
</evidence>
<reference evidence="2 3" key="1">
    <citation type="submission" date="2020-11" db="EMBL/GenBank/DDBJ databases">
        <title>Description of Pontivivens ytuae sp. nov. isolated from deep sea sediment of Mariana Trench.</title>
        <authorList>
            <person name="Wang Z."/>
            <person name="Sun Q.-L."/>
            <person name="Xu X.-D."/>
            <person name="Tang Y.-Z."/>
            <person name="Zhang J."/>
        </authorList>
    </citation>
    <scope>NUCLEOTIDE SEQUENCE [LARGE SCALE GENOMIC DNA]</scope>
    <source>
        <strain evidence="2 3">MT2928</strain>
    </source>
</reference>
<feature type="transmembrane region" description="Helical" evidence="1">
    <location>
        <begin position="37"/>
        <end position="56"/>
    </location>
</feature>
<keyword evidence="3" id="KW-1185">Reference proteome</keyword>
<evidence type="ECO:0000313" key="2">
    <source>
        <dbReference type="EMBL" id="QPH53729.1"/>
    </source>
</evidence>
<sequence>MSERRPEISRPLRAFLALHLLYRRQDRKLASRPRLRPIAVVMHFCGLPLVLVLLWLPIASQLTDAPALAIVIFAPAIAVLAYHAVAAIVLSLLRRKTARG</sequence>
<dbReference type="Proteomes" id="UP000594800">
    <property type="component" value="Chromosome"/>
</dbReference>
<keyword evidence="1" id="KW-0812">Transmembrane</keyword>
<proteinExistence type="predicted"/>